<evidence type="ECO:0000313" key="2">
    <source>
        <dbReference type="EMBL" id="GAA2361904.1"/>
    </source>
</evidence>
<dbReference type="RefSeq" id="WP_344137105.1">
    <property type="nucleotide sequence ID" value="NZ_BAAARA010000023.1"/>
</dbReference>
<protein>
    <submittedName>
        <fullName evidence="2">DUF397 domain-containing protein</fullName>
    </submittedName>
</protein>
<feature type="domain" description="DUF397" evidence="1">
    <location>
        <begin position="10"/>
        <end position="61"/>
    </location>
</feature>
<proteinExistence type="predicted"/>
<name>A0ABN3GV46_9PSEU</name>
<accession>A0ABN3GV46</accession>
<evidence type="ECO:0000259" key="1">
    <source>
        <dbReference type="Pfam" id="PF04149"/>
    </source>
</evidence>
<reference evidence="2 3" key="1">
    <citation type="journal article" date="2019" name="Int. J. Syst. Evol. Microbiol.">
        <title>The Global Catalogue of Microorganisms (GCM) 10K type strain sequencing project: providing services to taxonomists for standard genome sequencing and annotation.</title>
        <authorList>
            <consortium name="The Broad Institute Genomics Platform"/>
            <consortium name="The Broad Institute Genome Sequencing Center for Infectious Disease"/>
            <person name="Wu L."/>
            <person name="Ma J."/>
        </authorList>
    </citation>
    <scope>NUCLEOTIDE SEQUENCE [LARGE SCALE GENOMIC DNA]</scope>
    <source>
        <strain evidence="2 3">JCM 16221</strain>
    </source>
</reference>
<comment type="caution">
    <text evidence="2">The sequence shown here is derived from an EMBL/GenBank/DDBJ whole genome shotgun (WGS) entry which is preliminary data.</text>
</comment>
<dbReference type="InterPro" id="IPR007278">
    <property type="entry name" value="DUF397"/>
</dbReference>
<gene>
    <name evidence="2" type="ORF">GCM10009854_46750</name>
</gene>
<dbReference type="Proteomes" id="UP001501218">
    <property type="component" value="Unassembled WGS sequence"/>
</dbReference>
<dbReference type="EMBL" id="BAAARA010000023">
    <property type="protein sequence ID" value="GAA2361904.1"/>
    <property type="molecule type" value="Genomic_DNA"/>
</dbReference>
<sequence length="67" mass="7218">MRAPDLGQVAWRKPSRSTGNHNCVEVASLEDARAVRDSKDPDGVAFVFGSSAWKSFLAEVKAGRLDG</sequence>
<dbReference type="Pfam" id="PF04149">
    <property type="entry name" value="DUF397"/>
    <property type="match status" value="1"/>
</dbReference>
<organism evidence="2 3">
    <name type="scientific">Saccharopolyspora halophila</name>
    <dbReference type="NCBI Taxonomy" id="405551"/>
    <lineage>
        <taxon>Bacteria</taxon>
        <taxon>Bacillati</taxon>
        <taxon>Actinomycetota</taxon>
        <taxon>Actinomycetes</taxon>
        <taxon>Pseudonocardiales</taxon>
        <taxon>Pseudonocardiaceae</taxon>
        <taxon>Saccharopolyspora</taxon>
    </lineage>
</organism>
<keyword evidence="3" id="KW-1185">Reference proteome</keyword>
<evidence type="ECO:0000313" key="3">
    <source>
        <dbReference type="Proteomes" id="UP001501218"/>
    </source>
</evidence>